<sequence length="231" mass="26386">MPIERLFDLGRMICIGMHYLYRGGIDMGLLREIFGPSQHEVWEALCQEIGADLIDGGFFKGTKVVAEIKEWVITLDTYTVSTGKTSTTYTRMRAPYLNKDGFKFRIYRKGIFSNIGKLLGLQDIEVGYPEFDDQFIIKGNDSDKLVGLFSNSRIRKLIEIQPDISLEVKDDEGWFGSEFPEGVDELYFQVPGIIKDMDRLKTLYFLFAEVLNQLCLIDSAYEDSPDVTAQL</sequence>
<evidence type="ECO:0000313" key="1">
    <source>
        <dbReference type="EMBL" id="EHL05485.1"/>
    </source>
</evidence>
<name>G9XS86_DESHA</name>
<dbReference type="Proteomes" id="UP000004416">
    <property type="component" value="Unassembled WGS sequence"/>
</dbReference>
<evidence type="ECO:0008006" key="3">
    <source>
        <dbReference type="Google" id="ProtNLM"/>
    </source>
</evidence>
<organism evidence="1 2">
    <name type="scientific">Desulfitobacterium hafniense DP7</name>
    <dbReference type="NCBI Taxonomy" id="537010"/>
    <lineage>
        <taxon>Bacteria</taxon>
        <taxon>Bacillati</taxon>
        <taxon>Bacillota</taxon>
        <taxon>Clostridia</taxon>
        <taxon>Eubacteriales</taxon>
        <taxon>Desulfitobacteriaceae</taxon>
        <taxon>Desulfitobacterium</taxon>
    </lineage>
</organism>
<reference evidence="1 2" key="1">
    <citation type="submission" date="2011-08" db="EMBL/GenBank/DDBJ databases">
        <authorList>
            <person name="Weinstock G."/>
            <person name="Sodergren E."/>
            <person name="Clifton S."/>
            <person name="Fulton L."/>
            <person name="Fulton B."/>
            <person name="Courtney L."/>
            <person name="Fronick C."/>
            <person name="Harrison M."/>
            <person name="Strong C."/>
            <person name="Farmer C."/>
            <person name="Delahaunty K."/>
            <person name="Markovic C."/>
            <person name="Hall O."/>
            <person name="Minx P."/>
            <person name="Tomlinson C."/>
            <person name="Mitreva M."/>
            <person name="Hou S."/>
            <person name="Chen J."/>
            <person name="Wollam A."/>
            <person name="Pepin K.H."/>
            <person name="Johnson M."/>
            <person name="Bhonagiri V."/>
            <person name="Zhang X."/>
            <person name="Suruliraj S."/>
            <person name="Warren W."/>
            <person name="Chinwalla A."/>
            <person name="Mardis E.R."/>
            <person name="Wilson R.K."/>
        </authorList>
    </citation>
    <scope>NUCLEOTIDE SEQUENCE [LARGE SCALE GENOMIC DNA]</scope>
    <source>
        <strain evidence="1 2">DP7</strain>
    </source>
</reference>
<protein>
    <recommendedName>
        <fullName evidence="3">DUF3137 domain-containing protein</fullName>
    </recommendedName>
</protein>
<dbReference type="EMBL" id="AFZX01000097">
    <property type="protein sequence ID" value="EHL05485.1"/>
    <property type="molecule type" value="Genomic_DNA"/>
</dbReference>
<dbReference type="PATRIC" id="fig|537010.4.peg.3589"/>
<accession>G9XS86</accession>
<dbReference type="HOGENOM" id="CLU_1346966_0_0_9"/>
<proteinExistence type="predicted"/>
<gene>
    <name evidence="1" type="ORF">HMPREF0322_03835</name>
</gene>
<dbReference type="AlphaFoldDB" id="G9XS86"/>
<evidence type="ECO:0000313" key="2">
    <source>
        <dbReference type="Proteomes" id="UP000004416"/>
    </source>
</evidence>
<comment type="caution">
    <text evidence="1">The sequence shown here is derived from an EMBL/GenBank/DDBJ whole genome shotgun (WGS) entry which is preliminary data.</text>
</comment>